<protein>
    <submittedName>
        <fullName evidence="1">Uncharacterized protein</fullName>
    </submittedName>
</protein>
<accession>A0ACC1R476</accession>
<evidence type="ECO:0000313" key="2">
    <source>
        <dbReference type="Proteomes" id="UP001148737"/>
    </source>
</evidence>
<comment type="caution">
    <text evidence="1">The sequence shown here is derived from an EMBL/GenBank/DDBJ whole genome shotgun (WGS) entry which is preliminary data.</text>
</comment>
<name>A0ACC1R476_9HYPO</name>
<sequence length="655" mass="74335">MSAAVAPQHRPSAPNCAPRREPRQPDWNSFYKNGLPKEVIVIEDSPDPAASHAPSRPMLPGSATENGLSSARKRKVHERSEVGSVGNSTTNGSNIYSSHSESNLGRKRRRVDDQPDSTPSSTHSVVGVKRPKYEEYKPPRGPSRRVLNADIRVVHDEKSHGTAASVDDADGHFIIIPEQRVGRQYRVEKLLGQGTFGKVVKAYDMVRQEHVALKIIRSIQKYRDAARIELRVLQTLRNNDPENRYRCIHPRDSFDYKGHICITMGLLDSSIFDFLKANNFAPFPNSHIQSIAHQLLTSVAFLHDLKLVHTDLKPENILLHDAAYQAFTYNRKIPSVSSATCRQVAQRRVLLKPDICLIDFGSATFEDEYHSSVVSTRHYRAPEVILSLDWSYPCDIWSIGCILVELFTGDALFQTHENREHLAMMEAVCGRPIDRGLVQRANKAFKTAKPGTTNYFKRLKLEYPVTDTTRASRRFVKNMKKLEEIIPPTNPFLSAFLDLLHKMFAFDPANRITAKEALRHPWFQEHTRDDGTEAARLHAERASACTGTVQPNATPGQPWATSTIYYQHLKYAMYHDAEDMLSRSRPIYRAIKLQEVTTSLQADCETRPVMSDNTIPEGTPSARWNTMEHDGSRNKYWFTRRLSSSNDIFSGLRKH</sequence>
<dbReference type="EMBL" id="JANAKD010000111">
    <property type="protein sequence ID" value="KAJ3497444.1"/>
    <property type="molecule type" value="Genomic_DNA"/>
</dbReference>
<organism evidence="1 2">
    <name type="scientific">Lecanicillium saksenae</name>
    <dbReference type="NCBI Taxonomy" id="468837"/>
    <lineage>
        <taxon>Eukaryota</taxon>
        <taxon>Fungi</taxon>
        <taxon>Dikarya</taxon>
        <taxon>Ascomycota</taxon>
        <taxon>Pezizomycotina</taxon>
        <taxon>Sordariomycetes</taxon>
        <taxon>Hypocreomycetidae</taxon>
        <taxon>Hypocreales</taxon>
        <taxon>Cordycipitaceae</taxon>
        <taxon>Lecanicillium</taxon>
    </lineage>
</organism>
<gene>
    <name evidence="1" type="ORF">NLG97_g1911</name>
</gene>
<reference evidence="1" key="1">
    <citation type="submission" date="2022-07" db="EMBL/GenBank/DDBJ databases">
        <title>Genome Sequence of Lecanicillium saksenae.</title>
        <authorList>
            <person name="Buettner E."/>
        </authorList>
    </citation>
    <scope>NUCLEOTIDE SEQUENCE</scope>
    <source>
        <strain evidence="1">VT-O1</strain>
    </source>
</reference>
<keyword evidence="2" id="KW-1185">Reference proteome</keyword>
<evidence type="ECO:0000313" key="1">
    <source>
        <dbReference type="EMBL" id="KAJ3497444.1"/>
    </source>
</evidence>
<dbReference type="Proteomes" id="UP001148737">
    <property type="component" value="Unassembled WGS sequence"/>
</dbReference>
<proteinExistence type="predicted"/>